<dbReference type="GeneID" id="98667069"/>
<dbReference type="Proteomes" id="UP000183299">
    <property type="component" value="Unassembled WGS sequence"/>
</dbReference>
<keyword evidence="2" id="KW-1185">Reference proteome</keyword>
<gene>
    <name evidence="1" type="ORF">SAMN04488138_1402</name>
</gene>
<reference evidence="1 2" key="1">
    <citation type="submission" date="2016-10" db="EMBL/GenBank/DDBJ databases">
        <authorList>
            <person name="de Groot N.N."/>
        </authorList>
    </citation>
    <scope>NUCLEOTIDE SEQUENCE [LARGE SCALE GENOMIC DNA]</scope>
    <source>
        <strain evidence="1 2">CGMCC 1.8891</strain>
    </source>
</reference>
<evidence type="ECO:0000313" key="2">
    <source>
        <dbReference type="Proteomes" id="UP000183299"/>
    </source>
</evidence>
<dbReference type="AlphaFoldDB" id="A0A1I3X4N8"/>
<sequence length="79" mass="9087">MTESRTDLARALLEMSDNAESKIDADRLERAASLISGDAMHMRDYSRLRDAVREMQGHVFFCQDPDGALRRWYPPEVSK</sequence>
<dbReference type="RefSeq" id="WP_066598928.1">
    <property type="nucleotide sequence ID" value="NZ_FORY01000040.1"/>
</dbReference>
<protein>
    <submittedName>
        <fullName evidence="1">Uncharacterized protein</fullName>
    </submittedName>
</protein>
<dbReference type="STRING" id="576117.SAMN04488138_1402"/>
<proteinExistence type="predicted"/>
<name>A0A1I3X4N8_9RHOB</name>
<organism evidence="1 2">
    <name type="scientific">Celeribacter halophilus</name>
    <dbReference type="NCBI Taxonomy" id="576117"/>
    <lineage>
        <taxon>Bacteria</taxon>
        <taxon>Pseudomonadati</taxon>
        <taxon>Pseudomonadota</taxon>
        <taxon>Alphaproteobacteria</taxon>
        <taxon>Rhodobacterales</taxon>
        <taxon>Roseobacteraceae</taxon>
        <taxon>Celeribacter</taxon>
    </lineage>
</organism>
<dbReference type="EMBL" id="FORY01000040">
    <property type="protein sequence ID" value="SFK14638.1"/>
    <property type="molecule type" value="Genomic_DNA"/>
</dbReference>
<dbReference type="OrthoDB" id="1355853at28211"/>
<accession>A0A1I3X4N8</accession>
<evidence type="ECO:0000313" key="1">
    <source>
        <dbReference type="EMBL" id="SFK14638.1"/>
    </source>
</evidence>